<sequence length="362" mass="41227">MSDRTTAPTEVLGKQGRGSTRAARACHVSDLTSRCTNHATHFQVLERSWEMVDGVNVSLRLWDTFGDHEKDRRFAYGRSDVVLLCFSITNPVSLRNCKAMWYPEIRRFCPQTPILLVGCKSDLRYMLQGRSLPQLLPGQKPTRKSDLMMPDQARAIAKELGIHYYETSVLTYYGVNDVFENAIRAALIARRGQRFWMTNLKKVQRPLLQVSTFGEATMGDFNDDTEYLIRQSDNYFKPSRVWEQLKRRSSCQVLSTDSNKKIGVSKDLNHPAFQTIRLEQCESFDTHRGRPTSSVQTVLTLSKLVTPQAMQQCLQFLYTGTIDSRFCELQGRLSSPRHTLSPREQNGPALNSSCARSATLLN</sequence>
<proteinExistence type="predicted"/>
<dbReference type="GO" id="GO:0003006">
    <property type="term" value="P:developmental process involved in reproduction"/>
    <property type="evidence" value="ECO:0007669"/>
    <property type="project" value="UniProtKB-ARBA"/>
</dbReference>
<dbReference type="InterPro" id="IPR027417">
    <property type="entry name" value="P-loop_NTPase"/>
</dbReference>
<dbReference type="PROSITE" id="PS51420">
    <property type="entry name" value="RHO"/>
    <property type="match status" value="1"/>
</dbReference>
<keyword evidence="1" id="KW-0547">Nucleotide-binding</keyword>
<dbReference type="PROSITE" id="PS51419">
    <property type="entry name" value="RAB"/>
    <property type="match status" value="1"/>
</dbReference>
<dbReference type="GO" id="GO:0035099">
    <property type="term" value="P:hemocyte migration"/>
    <property type="evidence" value="ECO:0007669"/>
    <property type="project" value="UniProtKB-ARBA"/>
</dbReference>
<dbReference type="Gene3D" id="3.40.50.300">
    <property type="entry name" value="P-loop containing nucleotide triphosphate hydrolases"/>
    <property type="match status" value="1"/>
</dbReference>
<keyword evidence="2" id="KW-0342">GTP-binding</keyword>
<dbReference type="GO" id="GO:0007264">
    <property type="term" value="P:small GTPase-mediated signal transduction"/>
    <property type="evidence" value="ECO:0007669"/>
    <property type="project" value="InterPro"/>
</dbReference>
<dbReference type="GO" id="GO:0003924">
    <property type="term" value="F:GTPase activity"/>
    <property type="evidence" value="ECO:0007669"/>
    <property type="project" value="InterPro"/>
</dbReference>
<reference evidence="3" key="1">
    <citation type="submission" date="2020-11" db="EMBL/GenBank/DDBJ databases">
        <authorList>
            <person name="Tran Van P."/>
        </authorList>
    </citation>
    <scope>NUCLEOTIDE SEQUENCE</scope>
</reference>
<dbReference type="EMBL" id="OC007610">
    <property type="protein sequence ID" value="CAD7266770.1"/>
    <property type="molecule type" value="Genomic_DNA"/>
</dbReference>
<protein>
    <recommendedName>
        <fullName evidence="4">Rho GTPase</fullName>
    </recommendedName>
</protein>
<dbReference type="InterPro" id="IPR001806">
    <property type="entry name" value="Small_GTPase"/>
</dbReference>
<dbReference type="SMART" id="SM00174">
    <property type="entry name" value="RHO"/>
    <property type="match status" value="1"/>
</dbReference>
<dbReference type="GO" id="GO:0001667">
    <property type="term" value="P:ameboidal-type cell migration"/>
    <property type="evidence" value="ECO:0007669"/>
    <property type="project" value="UniProtKB-ARBA"/>
</dbReference>
<dbReference type="GO" id="GO:0005525">
    <property type="term" value="F:GTP binding"/>
    <property type="evidence" value="ECO:0007669"/>
    <property type="project" value="UniProtKB-KW"/>
</dbReference>
<dbReference type="GO" id="GO:0022412">
    <property type="term" value="P:cellular process involved in reproduction in multicellular organism"/>
    <property type="evidence" value="ECO:0007669"/>
    <property type="project" value="UniProtKB-ARBA"/>
</dbReference>
<evidence type="ECO:0000256" key="1">
    <source>
        <dbReference type="ARBA" id="ARBA00022741"/>
    </source>
</evidence>
<dbReference type="AlphaFoldDB" id="A0A7R9B5I1"/>
<dbReference type="PROSITE" id="PS51421">
    <property type="entry name" value="RAS"/>
    <property type="match status" value="1"/>
</dbReference>
<organism evidence="3">
    <name type="scientific">Timema shepardi</name>
    <name type="common">Walking stick</name>
    <dbReference type="NCBI Taxonomy" id="629360"/>
    <lineage>
        <taxon>Eukaryota</taxon>
        <taxon>Metazoa</taxon>
        <taxon>Ecdysozoa</taxon>
        <taxon>Arthropoda</taxon>
        <taxon>Hexapoda</taxon>
        <taxon>Insecta</taxon>
        <taxon>Pterygota</taxon>
        <taxon>Neoptera</taxon>
        <taxon>Polyneoptera</taxon>
        <taxon>Phasmatodea</taxon>
        <taxon>Timematodea</taxon>
        <taxon>Timematoidea</taxon>
        <taxon>Timematidae</taxon>
        <taxon>Timema</taxon>
    </lineage>
</organism>
<dbReference type="PANTHER" id="PTHR24072">
    <property type="entry name" value="RHO FAMILY GTPASE"/>
    <property type="match status" value="1"/>
</dbReference>
<dbReference type="GO" id="GO:0035006">
    <property type="term" value="P:melanization defense response"/>
    <property type="evidence" value="ECO:0007669"/>
    <property type="project" value="UniProtKB-ARBA"/>
</dbReference>
<name>A0A7R9B5I1_TIMSH</name>
<dbReference type="InterPro" id="IPR003578">
    <property type="entry name" value="Small_GTPase_Rho"/>
</dbReference>
<evidence type="ECO:0008006" key="4">
    <source>
        <dbReference type="Google" id="ProtNLM"/>
    </source>
</evidence>
<evidence type="ECO:0000256" key="2">
    <source>
        <dbReference type="ARBA" id="ARBA00023134"/>
    </source>
</evidence>
<accession>A0A7R9B5I1</accession>
<dbReference type="SMART" id="SM00175">
    <property type="entry name" value="RAB"/>
    <property type="match status" value="1"/>
</dbReference>
<evidence type="ECO:0000313" key="3">
    <source>
        <dbReference type="EMBL" id="CAD7266770.1"/>
    </source>
</evidence>
<gene>
    <name evidence="3" type="ORF">TSIB3V08_LOCUS10784</name>
</gene>
<dbReference type="SUPFAM" id="SSF52540">
    <property type="entry name" value="P-loop containing nucleoside triphosphate hydrolases"/>
    <property type="match status" value="1"/>
</dbReference>
<dbReference type="PRINTS" id="PR00449">
    <property type="entry name" value="RASTRNSFRMNG"/>
</dbReference>
<dbReference type="Pfam" id="PF00071">
    <property type="entry name" value="Ras"/>
    <property type="match status" value="1"/>
</dbReference>